<proteinExistence type="predicted"/>
<evidence type="ECO:0000313" key="2">
    <source>
        <dbReference type="EMBL" id="ADI19768.1"/>
    </source>
</evidence>
<accession>E0XZC7</accession>
<dbReference type="InterPro" id="IPR049848">
    <property type="entry name" value="TapY2-like"/>
</dbReference>
<feature type="chain" id="PRO_5003143233" evidence="1">
    <location>
        <begin position="20"/>
        <end position="98"/>
    </location>
</feature>
<evidence type="ECO:0000256" key="1">
    <source>
        <dbReference type="SAM" id="SignalP"/>
    </source>
</evidence>
<feature type="signal peptide" evidence="1">
    <location>
        <begin position="1"/>
        <end position="19"/>
    </location>
</feature>
<organism evidence="2">
    <name type="scientific">uncultured gamma proteobacterium EB000_37F04</name>
    <dbReference type="NCBI Taxonomy" id="710971"/>
    <lineage>
        <taxon>Bacteria</taxon>
        <taxon>Pseudomonadati</taxon>
        <taxon>Pseudomonadota</taxon>
        <taxon>Gammaproteobacteria</taxon>
        <taxon>environmental samples</taxon>
    </lineage>
</organism>
<sequence length="98" mass="11016">MKKWGLILFVYLCASPAHAQLWRDYKCFVRDASGTEWVHLFELDAEQEKQAISALTDRSILDSFGQPLARVKTVVECVPLDVAFSSTAARQLDSVTPK</sequence>
<protein>
    <submittedName>
        <fullName evidence="2">Uncharacterized protein</fullName>
    </submittedName>
</protein>
<dbReference type="NCBIfam" id="NF038109">
    <property type="entry name" value="tapY2_fam"/>
    <property type="match status" value="1"/>
</dbReference>
<dbReference type="EMBL" id="GU474932">
    <property type="protein sequence ID" value="ADI19768.1"/>
    <property type="molecule type" value="Genomic_DNA"/>
</dbReference>
<keyword evidence="1" id="KW-0732">Signal</keyword>
<dbReference type="AlphaFoldDB" id="E0XZC7"/>
<reference evidence="2" key="1">
    <citation type="journal article" date="2011" name="Environ. Microbiol.">
        <title>Time-series analyses of Monterey Bay coastal microbial picoplankton using a 'genome proxy' microarray.</title>
        <authorList>
            <person name="Rich V.I."/>
            <person name="Pham V.D."/>
            <person name="Eppley J."/>
            <person name="Shi Y."/>
            <person name="DeLong E.F."/>
        </authorList>
    </citation>
    <scope>NUCLEOTIDE SEQUENCE</scope>
</reference>
<name>E0XZC7_9GAMM</name>